<evidence type="ECO:0000313" key="2">
    <source>
        <dbReference type="Proteomes" id="UP001314170"/>
    </source>
</evidence>
<gene>
    <name evidence="1" type="ORF">DCAF_LOCUS24862</name>
</gene>
<dbReference type="Proteomes" id="UP001314170">
    <property type="component" value="Unassembled WGS sequence"/>
</dbReference>
<accession>A0AAV1SP87</accession>
<evidence type="ECO:0000313" key="1">
    <source>
        <dbReference type="EMBL" id="CAK7353698.1"/>
    </source>
</evidence>
<dbReference type="EMBL" id="CAWUPB010001194">
    <property type="protein sequence ID" value="CAK7353698.1"/>
    <property type="molecule type" value="Genomic_DNA"/>
</dbReference>
<reference evidence="1 2" key="1">
    <citation type="submission" date="2024-01" db="EMBL/GenBank/DDBJ databases">
        <authorList>
            <person name="Waweru B."/>
        </authorList>
    </citation>
    <scope>NUCLEOTIDE SEQUENCE [LARGE SCALE GENOMIC DNA]</scope>
</reference>
<proteinExistence type="predicted"/>
<comment type="caution">
    <text evidence="1">The sequence shown here is derived from an EMBL/GenBank/DDBJ whole genome shotgun (WGS) entry which is preliminary data.</text>
</comment>
<dbReference type="AlphaFoldDB" id="A0AAV1SP87"/>
<name>A0AAV1SP87_9ROSI</name>
<organism evidence="1 2">
    <name type="scientific">Dovyalis caffra</name>
    <dbReference type="NCBI Taxonomy" id="77055"/>
    <lineage>
        <taxon>Eukaryota</taxon>
        <taxon>Viridiplantae</taxon>
        <taxon>Streptophyta</taxon>
        <taxon>Embryophyta</taxon>
        <taxon>Tracheophyta</taxon>
        <taxon>Spermatophyta</taxon>
        <taxon>Magnoliopsida</taxon>
        <taxon>eudicotyledons</taxon>
        <taxon>Gunneridae</taxon>
        <taxon>Pentapetalae</taxon>
        <taxon>rosids</taxon>
        <taxon>fabids</taxon>
        <taxon>Malpighiales</taxon>
        <taxon>Salicaceae</taxon>
        <taxon>Flacourtieae</taxon>
        <taxon>Dovyalis</taxon>
    </lineage>
</organism>
<sequence>MEVMTDRPVRLICRGATMSRNWPPCFAANLLIPQPLRSGRALTWAATLCIPRALHSYLQATLPVSPTTPNWVPTRGVFGGQRKSKMFCFCPNDNDEDIFEPTLYTEAISFLYQVLTGLFLHLQGIVHVTRVEHG</sequence>
<keyword evidence="2" id="KW-1185">Reference proteome</keyword>
<protein>
    <submittedName>
        <fullName evidence="1">Uncharacterized protein</fullName>
    </submittedName>
</protein>